<evidence type="ECO:0000313" key="2">
    <source>
        <dbReference type="Proteomes" id="UP000322918"/>
    </source>
</evidence>
<dbReference type="Proteomes" id="UP000322918">
    <property type="component" value="Unassembled WGS sequence"/>
</dbReference>
<gene>
    <name evidence="1" type="ORF">F1649_01090</name>
</gene>
<evidence type="ECO:0000313" key="1">
    <source>
        <dbReference type="EMBL" id="KAA8486838.1"/>
    </source>
</evidence>
<comment type="caution">
    <text evidence="1">The sequence shown here is derived from an EMBL/GenBank/DDBJ whole genome shotgun (WGS) entry which is preliminary data.</text>
</comment>
<dbReference type="EMBL" id="VWNE01000001">
    <property type="protein sequence ID" value="KAA8486838.1"/>
    <property type="molecule type" value="Genomic_DNA"/>
</dbReference>
<dbReference type="PROSITE" id="PS51257">
    <property type="entry name" value="PROKAR_LIPOPROTEIN"/>
    <property type="match status" value="1"/>
</dbReference>
<accession>A0A5M9HN72</accession>
<name>A0A5M9HN72_9SPHI</name>
<dbReference type="AlphaFoldDB" id="A0A5M9HN72"/>
<sequence length="135" mass="15165">MKTLSYVLLTLISVITLSCERGDGPDGLDRTALLGKWRLSESLADPGDGSGRWKPVDEEYSKKIVEFKRNGKLGGTAFGDLNQYVIKDSVTITFLKANKKEQEYWYSIKDDTLAMGPTWPTHCLEPCGMRFVKVK</sequence>
<dbReference type="OrthoDB" id="955522at2"/>
<evidence type="ECO:0008006" key="3">
    <source>
        <dbReference type="Google" id="ProtNLM"/>
    </source>
</evidence>
<reference evidence="1 2" key="1">
    <citation type="submission" date="2019-09" db="EMBL/GenBank/DDBJ databases">
        <title>Pararcticibacter amylolyticus gen. nov., sp. nov., isolated from a rottenly hemp rope, and reclassification of Pedobacter tournemirensis as Pararcticibacter tournemirensis comb. nov.</title>
        <authorList>
            <person name="Cai Y."/>
        </authorList>
    </citation>
    <scope>NUCLEOTIDE SEQUENCE [LARGE SCALE GENOMIC DNA]</scope>
    <source>
        <strain evidence="1 2">TF5-37.2-LB10</strain>
    </source>
</reference>
<proteinExistence type="predicted"/>
<keyword evidence="2" id="KW-1185">Reference proteome</keyword>
<dbReference type="RefSeq" id="WP_141814011.1">
    <property type="nucleotide sequence ID" value="NZ_VFPL01000001.1"/>
</dbReference>
<organism evidence="1 2">
    <name type="scientific">Arcticibacter tournemirensis</name>
    <dbReference type="NCBI Taxonomy" id="699437"/>
    <lineage>
        <taxon>Bacteria</taxon>
        <taxon>Pseudomonadati</taxon>
        <taxon>Bacteroidota</taxon>
        <taxon>Sphingobacteriia</taxon>
        <taxon>Sphingobacteriales</taxon>
        <taxon>Sphingobacteriaceae</taxon>
        <taxon>Arcticibacter</taxon>
    </lineage>
</organism>
<protein>
    <recommendedName>
        <fullName evidence="3">Lipocalin-like domain-containing protein</fullName>
    </recommendedName>
</protein>